<feature type="compositionally biased region" description="Basic residues" evidence="5">
    <location>
        <begin position="770"/>
        <end position="794"/>
    </location>
</feature>
<dbReference type="PANTHER" id="PTHR19303">
    <property type="entry name" value="TRANSPOSON"/>
    <property type="match status" value="1"/>
</dbReference>
<dbReference type="EMBL" id="GFPF01012512">
    <property type="protein sequence ID" value="MAA23658.1"/>
    <property type="molecule type" value="Transcribed_RNA"/>
</dbReference>
<keyword evidence="3 4" id="KW-0539">Nucleus</keyword>
<dbReference type="Pfam" id="PF04218">
    <property type="entry name" value="CENP-B_N"/>
    <property type="match status" value="1"/>
</dbReference>
<dbReference type="Gene3D" id="1.10.10.60">
    <property type="entry name" value="Homeodomain-like"/>
    <property type="match status" value="2"/>
</dbReference>
<dbReference type="AlphaFoldDB" id="A0A224Z1D2"/>
<dbReference type="InterPro" id="IPR050863">
    <property type="entry name" value="CenT-Element_Derived"/>
</dbReference>
<dbReference type="PROSITE" id="PS51253">
    <property type="entry name" value="HTH_CENPB"/>
    <property type="match status" value="1"/>
</dbReference>
<feature type="region of interest" description="Disordered" evidence="5">
    <location>
        <begin position="634"/>
        <end position="703"/>
    </location>
</feature>
<dbReference type="GO" id="GO:0003677">
    <property type="term" value="F:DNA binding"/>
    <property type="evidence" value="ECO:0007669"/>
    <property type="project" value="UniProtKB-UniRule"/>
</dbReference>
<protein>
    <submittedName>
        <fullName evidence="8">Tigger transposable element-derived protein 6</fullName>
    </submittedName>
</protein>
<evidence type="ECO:0000256" key="5">
    <source>
        <dbReference type="SAM" id="MobiDB-lite"/>
    </source>
</evidence>
<dbReference type="InterPro" id="IPR006600">
    <property type="entry name" value="HTH_CenpB_DNA-bd_dom"/>
</dbReference>
<dbReference type="PROSITE" id="PS50960">
    <property type="entry name" value="HTH_PSQ"/>
    <property type="match status" value="1"/>
</dbReference>
<feature type="compositionally biased region" description="Polar residues" evidence="5">
    <location>
        <begin position="671"/>
        <end position="695"/>
    </location>
</feature>
<dbReference type="InterPro" id="IPR004875">
    <property type="entry name" value="DDE_SF_endonuclease_dom"/>
</dbReference>
<feature type="region of interest" description="Disordered" evidence="5">
    <location>
        <begin position="583"/>
        <end position="617"/>
    </location>
</feature>
<dbReference type="PANTHER" id="PTHR19303:SF73">
    <property type="entry name" value="PROTEIN PDC2"/>
    <property type="match status" value="1"/>
</dbReference>
<feature type="compositionally biased region" description="Basic and acidic residues" evidence="5">
    <location>
        <begin position="603"/>
        <end position="617"/>
    </location>
</feature>
<dbReference type="SUPFAM" id="SSF46689">
    <property type="entry name" value="Homeodomain-like"/>
    <property type="match status" value="2"/>
</dbReference>
<dbReference type="SMART" id="SM00674">
    <property type="entry name" value="CENPB"/>
    <property type="match status" value="1"/>
</dbReference>
<feature type="domain" description="HTH CENPB-type" evidence="7">
    <location>
        <begin position="65"/>
        <end position="136"/>
    </location>
</feature>
<evidence type="ECO:0000313" key="8">
    <source>
        <dbReference type="EMBL" id="MAA23658.1"/>
    </source>
</evidence>
<dbReference type="Pfam" id="PF03221">
    <property type="entry name" value="HTH_Tnp_Tc5"/>
    <property type="match status" value="1"/>
</dbReference>
<name>A0A224Z1D2_9ACAR</name>
<sequence length="830" mass="91066">MSSRQPRRKTLSFEEKIALINAVTSRKGKKKDVAARFGVRPSTLSTILKHKDRIFTAVSSGTSGSRKKLRASNYQDVEKALLRWVLDMRTRNVPLSGAMLQEKARDVACRLGCDDFKASPGWLMRFKNRHASLAGLRRGEWLPLPDLNGGAVLEDVEDVLDAVRDYRTRDVYAAQETALFYGVLPHETRAFKEDPCIGGSRSAQRLTVFLCSNMDGSDKRPPLVVGKSDRPKCFRGSKCVPIKYASHPKAWMTPLLFCNWLCDFNASMAEQGRSVCLLVSRCTAHIVGQLALSNVRLCYVSADAHSSLPCPLNLGVVNRLKCAYRQSLIERFLLNIRLDRDLTVDLYQALQMLVEAWKCVRPATILSCFQRAGIDAKPDLSQLSREKDVENVGALPPALTKSWHLLHMCGFVPENVSLGDYVYCDAWAATVEEENGEVILGSLQNDLLFEDLEDRDGVVLREPSLRDVLEAIDLLRVHAGSREEFDVAFEAIELYESSIKAVLWKQIQAAMKLEQGSIVSGVELLAEAALTATERLDTQVILLGDADHIKTEEEAVVTTQSLEATDAEVAQVEQEEVYIGADEQQLQHEPPAEPEPEPVEVVEQPHHEPETAAHSDVEHMEVEVEEPVVVMPVQPQTSAQPQQRETSHSSAESGPVAVPLVPIQPADINYSDDSQSKSLPGLTGASTHHQPTGFDSSMFKMGAPLPEISQPQAVPQADVAAPAPPYPSTATVPVGVFSLSVTPSTSLGGVSSATGGEADDAVGSVSVSSKVHKDKKKKKKKDKKHKHKHKHRSHDRLLEKERFYSSGGSTNQSPAPFGGGASSSPQHEII</sequence>
<proteinExistence type="predicted"/>
<dbReference type="InterPro" id="IPR009057">
    <property type="entry name" value="Homeodomain-like_sf"/>
</dbReference>
<reference evidence="8" key="1">
    <citation type="journal article" date="2017" name="Parasit. Vectors">
        <title>Sialotranscriptomics of Rhipicephalus zambeziensis reveals intricate expression profiles of secretory proteins and suggests tight temporal transcriptional regulation during blood-feeding.</title>
        <authorList>
            <person name="de Castro M.H."/>
            <person name="de Klerk D."/>
            <person name="Pienaar R."/>
            <person name="Rees D.J.G."/>
            <person name="Mans B.J."/>
        </authorList>
    </citation>
    <scope>NUCLEOTIDE SEQUENCE</scope>
    <source>
        <tissue evidence="8">Salivary glands</tissue>
    </source>
</reference>
<feature type="compositionally biased region" description="Polar residues" evidence="5">
    <location>
        <begin position="634"/>
        <end position="652"/>
    </location>
</feature>
<dbReference type="Pfam" id="PF03184">
    <property type="entry name" value="DDE_1"/>
    <property type="match status" value="1"/>
</dbReference>
<evidence type="ECO:0000256" key="1">
    <source>
        <dbReference type="ARBA" id="ARBA00004123"/>
    </source>
</evidence>
<evidence type="ECO:0000256" key="3">
    <source>
        <dbReference type="ARBA" id="ARBA00023242"/>
    </source>
</evidence>
<feature type="domain" description="HTH psq-type" evidence="6">
    <location>
        <begin position="1"/>
        <end position="54"/>
    </location>
</feature>
<evidence type="ECO:0000259" key="7">
    <source>
        <dbReference type="PROSITE" id="PS51253"/>
    </source>
</evidence>
<evidence type="ECO:0000256" key="4">
    <source>
        <dbReference type="PROSITE-ProRule" id="PRU00320"/>
    </source>
</evidence>
<feature type="region of interest" description="Disordered" evidence="5">
    <location>
        <begin position="753"/>
        <end position="830"/>
    </location>
</feature>
<organism evidence="8">
    <name type="scientific">Rhipicephalus zambeziensis</name>
    <dbReference type="NCBI Taxonomy" id="60191"/>
    <lineage>
        <taxon>Eukaryota</taxon>
        <taxon>Metazoa</taxon>
        <taxon>Ecdysozoa</taxon>
        <taxon>Arthropoda</taxon>
        <taxon>Chelicerata</taxon>
        <taxon>Arachnida</taxon>
        <taxon>Acari</taxon>
        <taxon>Parasitiformes</taxon>
        <taxon>Ixodida</taxon>
        <taxon>Ixodoidea</taxon>
        <taxon>Ixodidae</taxon>
        <taxon>Rhipicephalinae</taxon>
        <taxon>Rhipicephalus</taxon>
        <taxon>Rhipicephalus</taxon>
    </lineage>
</organism>
<keyword evidence="2 4" id="KW-0238">DNA-binding</keyword>
<dbReference type="InterPro" id="IPR007889">
    <property type="entry name" value="HTH_Psq"/>
</dbReference>
<feature type="DNA-binding region" description="H-T-H motif" evidence="4">
    <location>
        <begin position="30"/>
        <end position="50"/>
    </location>
</feature>
<accession>A0A224Z1D2</accession>
<dbReference type="GO" id="GO:0005634">
    <property type="term" value="C:nucleus"/>
    <property type="evidence" value="ECO:0007669"/>
    <property type="project" value="UniProtKB-SubCell"/>
</dbReference>
<evidence type="ECO:0000259" key="6">
    <source>
        <dbReference type="PROSITE" id="PS50960"/>
    </source>
</evidence>
<comment type="subcellular location">
    <subcellularLocation>
        <location evidence="1 4">Nucleus</location>
    </subcellularLocation>
</comment>
<evidence type="ECO:0000256" key="2">
    <source>
        <dbReference type="ARBA" id="ARBA00023125"/>
    </source>
</evidence>